<evidence type="ECO:0000259" key="2">
    <source>
        <dbReference type="PROSITE" id="PS50076"/>
    </source>
</evidence>
<evidence type="ECO:0000313" key="3">
    <source>
        <dbReference type="EMBL" id="EGB11998.1"/>
    </source>
</evidence>
<dbReference type="PANTHER" id="PTHR44360:SF1">
    <property type="entry name" value="DNAJ HOMOLOG SUBFAMILY B MEMBER 9"/>
    <property type="match status" value="1"/>
</dbReference>
<dbReference type="AlphaFoldDB" id="F0XXS8"/>
<feature type="non-terminal residue" evidence="3">
    <location>
        <position position="64"/>
    </location>
</feature>
<keyword evidence="1" id="KW-0143">Chaperone</keyword>
<dbReference type="InterPro" id="IPR036869">
    <property type="entry name" value="J_dom_sf"/>
</dbReference>
<evidence type="ECO:0000256" key="1">
    <source>
        <dbReference type="ARBA" id="ARBA00023186"/>
    </source>
</evidence>
<dbReference type="KEGG" id="aaf:AURANDRAFT_9248"/>
<sequence length="64" mass="7501">GKTFYDVLGVGRDVTAAQLKKRYRQLALKLHPDKNRDPNAEEQFRELHAAYEVINDPKQKELYD</sequence>
<accession>F0XXS8</accession>
<proteinExistence type="predicted"/>
<dbReference type="SUPFAM" id="SSF46565">
    <property type="entry name" value="Chaperone J-domain"/>
    <property type="match status" value="1"/>
</dbReference>
<name>F0XXS8_AURAN</name>
<protein>
    <recommendedName>
        <fullName evidence="2">J domain-containing protein</fullName>
    </recommendedName>
</protein>
<feature type="domain" description="J" evidence="2">
    <location>
        <begin position="3"/>
        <end position="64"/>
    </location>
</feature>
<dbReference type="OrthoDB" id="205586at2759"/>
<dbReference type="GO" id="GO:0051787">
    <property type="term" value="F:misfolded protein binding"/>
    <property type="evidence" value="ECO:0007669"/>
    <property type="project" value="TreeGrafter"/>
</dbReference>
<dbReference type="Gene3D" id="1.10.287.110">
    <property type="entry name" value="DnaJ domain"/>
    <property type="match status" value="1"/>
</dbReference>
<dbReference type="GO" id="GO:0036503">
    <property type="term" value="P:ERAD pathway"/>
    <property type="evidence" value="ECO:0007669"/>
    <property type="project" value="TreeGrafter"/>
</dbReference>
<dbReference type="eggNOG" id="KOG0714">
    <property type="taxonomic scope" value="Eukaryota"/>
</dbReference>
<dbReference type="Pfam" id="PF00226">
    <property type="entry name" value="DnaJ"/>
    <property type="match status" value="1"/>
</dbReference>
<dbReference type="Proteomes" id="UP000002729">
    <property type="component" value="Unassembled WGS sequence"/>
</dbReference>
<dbReference type="PANTHER" id="PTHR44360">
    <property type="entry name" value="DNAJ HOMOLOG SUBFAMILY B MEMBER 9"/>
    <property type="match status" value="1"/>
</dbReference>
<evidence type="ECO:0000313" key="4">
    <source>
        <dbReference type="Proteomes" id="UP000002729"/>
    </source>
</evidence>
<reference evidence="3 4" key="1">
    <citation type="journal article" date="2011" name="Proc. Natl. Acad. Sci. U.S.A.">
        <title>Niche of harmful alga Aureococcus anophagefferens revealed through ecogenomics.</title>
        <authorList>
            <person name="Gobler C.J."/>
            <person name="Berry D.L."/>
            <person name="Dyhrman S.T."/>
            <person name="Wilhelm S.W."/>
            <person name="Salamov A."/>
            <person name="Lobanov A.V."/>
            <person name="Zhang Y."/>
            <person name="Collier J.L."/>
            <person name="Wurch L.L."/>
            <person name="Kustka A.B."/>
            <person name="Dill B.D."/>
            <person name="Shah M."/>
            <person name="VerBerkmoes N.C."/>
            <person name="Kuo A."/>
            <person name="Terry A."/>
            <person name="Pangilinan J."/>
            <person name="Lindquist E.A."/>
            <person name="Lucas S."/>
            <person name="Paulsen I.T."/>
            <person name="Hattenrath-Lehmann T.K."/>
            <person name="Talmage S.C."/>
            <person name="Walker E.A."/>
            <person name="Koch F."/>
            <person name="Burson A.M."/>
            <person name="Marcoval M.A."/>
            <person name="Tang Y.Z."/>
            <person name="Lecleir G.R."/>
            <person name="Coyne K.J."/>
            <person name="Berg G.M."/>
            <person name="Bertrand E.M."/>
            <person name="Saito M.A."/>
            <person name="Gladyshev V.N."/>
            <person name="Grigoriev I.V."/>
        </authorList>
    </citation>
    <scope>NUCLEOTIDE SEQUENCE [LARGE SCALE GENOMIC DNA]</scope>
    <source>
        <strain evidence="4">CCMP 1984</strain>
    </source>
</reference>
<keyword evidence="4" id="KW-1185">Reference proteome</keyword>
<dbReference type="SMART" id="SM00271">
    <property type="entry name" value="DnaJ"/>
    <property type="match status" value="1"/>
</dbReference>
<dbReference type="InterPro" id="IPR001623">
    <property type="entry name" value="DnaJ_domain"/>
</dbReference>
<dbReference type="EMBL" id="GL833121">
    <property type="protein sequence ID" value="EGB11998.1"/>
    <property type="molecule type" value="Genomic_DNA"/>
</dbReference>
<dbReference type="GO" id="GO:0051087">
    <property type="term" value="F:protein-folding chaperone binding"/>
    <property type="evidence" value="ECO:0007669"/>
    <property type="project" value="TreeGrafter"/>
</dbReference>
<dbReference type="GeneID" id="20229368"/>
<dbReference type="PROSITE" id="PS50076">
    <property type="entry name" value="DNAJ_2"/>
    <property type="match status" value="1"/>
</dbReference>
<dbReference type="CDD" id="cd06257">
    <property type="entry name" value="DnaJ"/>
    <property type="match status" value="1"/>
</dbReference>
<organism evidence="4">
    <name type="scientific">Aureococcus anophagefferens</name>
    <name type="common">Harmful bloom alga</name>
    <dbReference type="NCBI Taxonomy" id="44056"/>
    <lineage>
        <taxon>Eukaryota</taxon>
        <taxon>Sar</taxon>
        <taxon>Stramenopiles</taxon>
        <taxon>Ochrophyta</taxon>
        <taxon>Pelagophyceae</taxon>
        <taxon>Pelagomonadales</taxon>
        <taxon>Pelagomonadaceae</taxon>
        <taxon>Aureococcus</taxon>
    </lineage>
</organism>
<feature type="non-terminal residue" evidence="3">
    <location>
        <position position="1"/>
    </location>
</feature>
<dbReference type="InParanoid" id="F0XXS8"/>
<dbReference type="RefSeq" id="XP_009032899.1">
    <property type="nucleotide sequence ID" value="XM_009034651.1"/>
</dbReference>
<dbReference type="InterPro" id="IPR051948">
    <property type="entry name" value="Hsp70_co-chaperone_J-domain"/>
</dbReference>
<dbReference type="GO" id="GO:0005783">
    <property type="term" value="C:endoplasmic reticulum"/>
    <property type="evidence" value="ECO:0007669"/>
    <property type="project" value="TreeGrafter"/>
</dbReference>
<dbReference type="PRINTS" id="PR00625">
    <property type="entry name" value="JDOMAIN"/>
</dbReference>
<gene>
    <name evidence="3" type="ORF">AURANDRAFT_9248</name>
</gene>